<evidence type="ECO:0000313" key="3">
    <source>
        <dbReference type="Proteomes" id="UP000199112"/>
    </source>
</evidence>
<dbReference type="InterPro" id="IPR002744">
    <property type="entry name" value="MIP18-like"/>
</dbReference>
<reference evidence="3" key="1">
    <citation type="submission" date="2016-10" db="EMBL/GenBank/DDBJ databases">
        <authorList>
            <person name="Varghese N."/>
            <person name="Submissions S."/>
        </authorList>
    </citation>
    <scope>NUCLEOTIDE SEQUENCE [LARGE SCALE GENOMIC DNA]</scope>
    <source>
        <strain evidence="3">CGMCC 1.8981</strain>
    </source>
</reference>
<protein>
    <submittedName>
        <fullName evidence="2">Metal-sulfur cluster biosynthetic enzyme</fullName>
    </submittedName>
</protein>
<dbReference type="OrthoDB" id="37162at2157"/>
<dbReference type="EMBL" id="FNWL01000004">
    <property type="protein sequence ID" value="SEH17556.1"/>
    <property type="molecule type" value="Genomic_DNA"/>
</dbReference>
<dbReference type="Gene3D" id="3.30.300.130">
    <property type="entry name" value="Fe-S cluster assembly (FSCA)"/>
    <property type="match status" value="1"/>
</dbReference>
<gene>
    <name evidence="2" type="ORF">SAMN04487967_3250</name>
</gene>
<dbReference type="Proteomes" id="UP000199112">
    <property type="component" value="Unassembled WGS sequence"/>
</dbReference>
<name>A0A1H6G390_9EURY</name>
<organism evidence="2 3">
    <name type="scientific">Natronorubrum sediminis</name>
    <dbReference type="NCBI Taxonomy" id="640943"/>
    <lineage>
        <taxon>Archaea</taxon>
        <taxon>Methanobacteriati</taxon>
        <taxon>Methanobacteriota</taxon>
        <taxon>Stenosarchaea group</taxon>
        <taxon>Halobacteria</taxon>
        <taxon>Halobacteriales</taxon>
        <taxon>Natrialbaceae</taxon>
        <taxon>Natronorubrum</taxon>
    </lineage>
</organism>
<accession>A0A1H6G390</accession>
<dbReference type="Pfam" id="PF01883">
    <property type="entry name" value="FeS_assembly_P"/>
    <property type="match status" value="1"/>
</dbReference>
<evidence type="ECO:0000259" key="1">
    <source>
        <dbReference type="Pfam" id="PF01883"/>
    </source>
</evidence>
<feature type="domain" description="MIP18 family-like" evidence="1">
    <location>
        <begin position="13"/>
        <end position="84"/>
    </location>
</feature>
<keyword evidence="3" id="KW-1185">Reference proteome</keyword>
<dbReference type="SUPFAM" id="SSF117916">
    <property type="entry name" value="Fe-S cluster assembly (FSCA) domain-like"/>
    <property type="match status" value="1"/>
</dbReference>
<evidence type="ECO:0000313" key="2">
    <source>
        <dbReference type="EMBL" id="SEH17556.1"/>
    </source>
</evidence>
<dbReference type="RefSeq" id="WP_090508008.1">
    <property type="nucleotide sequence ID" value="NZ_FNWL01000004.1"/>
</dbReference>
<proteinExistence type="predicted"/>
<dbReference type="InterPro" id="IPR034904">
    <property type="entry name" value="FSCA_dom_sf"/>
</dbReference>
<sequence length="286" mass="31401">MTAQTSDEVTRRVVRERLDRVTDPELDRSIVRLEYVDAIEIAGNHVAVEFTLPTAWCSPAFAWMMASDARDEVETLQSVETATVTLREHVHEDAITRGVNNRRSFAEAFPDADGDVSAVRAELDRKARVARQYDAVEALLESGLDAATIVGLRLPDFETVSGDSAAEHGLGEIEDAETAAVHTDRSPGASDASERLAVYAHDRSFAVTLPGTPINHYVEKARETGLLSEPDARLFRTPEGDPIDSESFPLVHRRCRLAKVNMSSQGGICDGLREARTDRLEDATDN</sequence>
<dbReference type="AlphaFoldDB" id="A0A1H6G390"/>